<dbReference type="AlphaFoldDB" id="A0A2V3DSX5"/>
<comment type="caution">
    <text evidence="1">The sequence shown here is derived from an EMBL/GenBank/DDBJ whole genome shotgun (WGS) entry which is preliminary data.</text>
</comment>
<gene>
    <name evidence="1" type="ORF">CVS29_06350</name>
</gene>
<evidence type="ECO:0000313" key="1">
    <source>
        <dbReference type="EMBL" id="PXA66308.1"/>
    </source>
</evidence>
<reference evidence="1 2" key="1">
    <citation type="submission" date="2018-05" db="EMBL/GenBank/DDBJ databases">
        <title>Genetic diversity of glacier-inhabiting Cryobacterium bacteria in China and description of Cryobacterium mengkeensis sp. nov. and Arthrobacter glacialis sp. nov.</title>
        <authorList>
            <person name="Liu Q."/>
            <person name="Xin Y.-H."/>
        </authorList>
    </citation>
    <scope>NUCLEOTIDE SEQUENCE [LARGE SCALE GENOMIC DNA]</scope>
    <source>
        <strain evidence="1 2">GP3</strain>
    </source>
</reference>
<proteinExistence type="predicted"/>
<name>A0A2V3DSX5_9MICC</name>
<dbReference type="RefSeq" id="WP_110105501.1">
    <property type="nucleotide sequence ID" value="NZ_JACBZZ010000001.1"/>
</dbReference>
<organism evidence="1 2">
    <name type="scientific">Arthrobacter psychrochitiniphilus</name>
    <dbReference type="NCBI Taxonomy" id="291045"/>
    <lineage>
        <taxon>Bacteria</taxon>
        <taxon>Bacillati</taxon>
        <taxon>Actinomycetota</taxon>
        <taxon>Actinomycetes</taxon>
        <taxon>Micrococcales</taxon>
        <taxon>Micrococcaceae</taxon>
        <taxon>Arthrobacter</taxon>
    </lineage>
</organism>
<sequence length="91" mass="9954">MLNDFWETAPPAYKYAVFAGMGLTFIGIVIIILGAITSTASMTYIALPFIGVGLLAHMASLGLRGRNIRKELKAGEKREAAREAQNRNKKK</sequence>
<protein>
    <submittedName>
        <fullName evidence="1">DUF3188 domain-containing protein</fullName>
    </submittedName>
</protein>
<keyword evidence="2" id="KW-1185">Reference proteome</keyword>
<dbReference type="EMBL" id="QHLZ01000003">
    <property type="protein sequence ID" value="PXA66308.1"/>
    <property type="molecule type" value="Genomic_DNA"/>
</dbReference>
<accession>A0A2V3DSX5</accession>
<dbReference type="OrthoDB" id="4950952at2"/>
<dbReference type="Proteomes" id="UP000246303">
    <property type="component" value="Unassembled WGS sequence"/>
</dbReference>
<evidence type="ECO:0000313" key="2">
    <source>
        <dbReference type="Proteomes" id="UP000246303"/>
    </source>
</evidence>